<evidence type="ECO:0000256" key="6">
    <source>
        <dbReference type="ARBA" id="ARBA00048555"/>
    </source>
</evidence>
<dbReference type="Gene3D" id="3.40.50.300">
    <property type="entry name" value="P-loop containing nucleotide triphosphate hydrolases"/>
    <property type="match status" value="1"/>
</dbReference>
<dbReference type="GO" id="GO:0006779">
    <property type="term" value="P:porphyrin-containing compound biosynthetic process"/>
    <property type="evidence" value="ECO:0007669"/>
    <property type="project" value="UniProtKB-UniRule"/>
</dbReference>
<keyword evidence="8" id="KW-0067">ATP-binding</keyword>
<dbReference type="CDD" id="cd00561">
    <property type="entry name" value="CobA_ACA"/>
    <property type="match status" value="1"/>
</dbReference>
<comment type="catalytic activity">
    <reaction evidence="6 8">
        <text>2 cob(II)yrinate a,c diamide + reduced [electron-transfer flavoprotein] + 2 ATP = 2 adenosylcob(III)yrinate a,c-diamide + 2 triphosphate + oxidized [electron-transfer flavoprotein] + 3 H(+)</text>
        <dbReference type="Rhea" id="RHEA:11528"/>
        <dbReference type="Rhea" id="RHEA-COMP:10685"/>
        <dbReference type="Rhea" id="RHEA-COMP:10686"/>
        <dbReference type="ChEBI" id="CHEBI:15378"/>
        <dbReference type="ChEBI" id="CHEBI:18036"/>
        <dbReference type="ChEBI" id="CHEBI:30616"/>
        <dbReference type="ChEBI" id="CHEBI:57692"/>
        <dbReference type="ChEBI" id="CHEBI:58307"/>
        <dbReference type="ChEBI" id="CHEBI:58503"/>
        <dbReference type="ChEBI" id="CHEBI:58537"/>
        <dbReference type="EC" id="2.5.1.17"/>
    </reaction>
</comment>
<feature type="region of interest" description="Disordered" evidence="9">
    <location>
        <begin position="1"/>
        <end position="27"/>
    </location>
</feature>
<evidence type="ECO:0000313" key="11">
    <source>
        <dbReference type="EMBL" id="MBB6254424.1"/>
    </source>
</evidence>
<evidence type="ECO:0000256" key="1">
    <source>
        <dbReference type="ARBA" id="ARBA00005121"/>
    </source>
</evidence>
<evidence type="ECO:0000256" key="8">
    <source>
        <dbReference type="PIRNR" id="PIRNR015617"/>
    </source>
</evidence>
<dbReference type="InterPro" id="IPR025826">
    <property type="entry name" value="Co_AT_N_dom"/>
</dbReference>
<keyword evidence="8" id="KW-0963">Cytoplasm</keyword>
<gene>
    <name evidence="11" type="ORF">FHS74_005013</name>
</gene>
<keyword evidence="8 11" id="KW-0808">Transferase</keyword>
<organism evidence="11 12">
    <name type="scientific">Nitrospirillum iridis</name>
    <dbReference type="NCBI Taxonomy" id="765888"/>
    <lineage>
        <taxon>Bacteria</taxon>
        <taxon>Pseudomonadati</taxon>
        <taxon>Pseudomonadota</taxon>
        <taxon>Alphaproteobacteria</taxon>
        <taxon>Rhodospirillales</taxon>
        <taxon>Azospirillaceae</taxon>
        <taxon>Nitrospirillum</taxon>
    </lineage>
</organism>
<feature type="domain" description="Cob(I)alamin adenosyltransferase N-terminal" evidence="10">
    <location>
        <begin position="6"/>
        <end position="31"/>
    </location>
</feature>
<dbReference type="InterPro" id="IPR003724">
    <property type="entry name" value="CblAdoTrfase_CobA"/>
</dbReference>
<dbReference type="EC" id="2.5.1.17" evidence="3 8"/>
<dbReference type="UniPathway" id="UPA00148">
    <property type="reaction ID" value="UER00233"/>
</dbReference>
<dbReference type="GO" id="GO:0005524">
    <property type="term" value="F:ATP binding"/>
    <property type="evidence" value="ECO:0007669"/>
    <property type="project" value="UniProtKB-UniRule"/>
</dbReference>
<dbReference type="AlphaFoldDB" id="A0A7X0B586"/>
<dbReference type="Pfam" id="PF02572">
    <property type="entry name" value="CobA_CobO_BtuR"/>
    <property type="match status" value="1"/>
</dbReference>
<dbReference type="SUPFAM" id="SSF52540">
    <property type="entry name" value="P-loop containing nucleoside triphosphate hydrolases"/>
    <property type="match status" value="1"/>
</dbReference>
<name>A0A7X0B586_9PROT</name>
<dbReference type="PIRSF" id="PIRSF015617">
    <property type="entry name" value="Adensltrnsf_CobA"/>
    <property type="match status" value="1"/>
</dbReference>
<dbReference type="Pfam" id="PF12557">
    <property type="entry name" value="Co_AT_N"/>
    <property type="match status" value="1"/>
</dbReference>
<accession>A0A7X0B586</accession>
<dbReference type="RefSeq" id="WP_184806829.1">
    <property type="nucleotide sequence ID" value="NZ_JACIIZ010000017.1"/>
</dbReference>
<keyword evidence="8" id="KW-0547">Nucleotide-binding</keyword>
<keyword evidence="4 8" id="KW-0627">Porphyrin biosynthesis</keyword>
<proteinExistence type="inferred from homology"/>
<reference evidence="11 12" key="1">
    <citation type="submission" date="2020-08" db="EMBL/GenBank/DDBJ databases">
        <title>Genomic Encyclopedia of Type Strains, Phase IV (KMG-IV): sequencing the most valuable type-strain genomes for metagenomic binning, comparative biology and taxonomic classification.</title>
        <authorList>
            <person name="Goeker M."/>
        </authorList>
    </citation>
    <scope>NUCLEOTIDE SEQUENCE [LARGE SCALE GENOMIC DNA]</scope>
    <source>
        <strain evidence="11 12">DSM 22198</strain>
    </source>
</reference>
<evidence type="ECO:0000256" key="3">
    <source>
        <dbReference type="ARBA" id="ARBA00012454"/>
    </source>
</evidence>
<comment type="subcellular location">
    <subcellularLocation>
        <location evidence="8">Cytoplasm</location>
    </subcellularLocation>
</comment>
<dbReference type="PANTHER" id="PTHR46638">
    <property type="entry name" value="CORRINOID ADENOSYLTRANSFERASE"/>
    <property type="match status" value="1"/>
</dbReference>
<evidence type="ECO:0000313" key="12">
    <source>
        <dbReference type="Proteomes" id="UP000539175"/>
    </source>
</evidence>
<comment type="function">
    <text evidence="5 8">Required for both de novo synthesis of the corrin ring for the assimilation of exogenous corrinoids. Participates in the adenosylation of a variety of incomplete and complete corrinoids.</text>
</comment>
<evidence type="ECO:0000256" key="5">
    <source>
        <dbReference type="ARBA" id="ARBA00024929"/>
    </source>
</evidence>
<dbReference type="Proteomes" id="UP000539175">
    <property type="component" value="Unassembled WGS sequence"/>
</dbReference>
<protein>
    <recommendedName>
        <fullName evidence="3 8">Corrinoid adenosyltransferase</fullName>
        <ecNumber evidence="3 8">2.5.1.17</ecNumber>
    </recommendedName>
    <alternativeName>
        <fullName evidence="8">Cob(II)alamin adenosyltransferase</fullName>
    </alternativeName>
    <alternativeName>
        <fullName evidence="8">Cob(II)yrinic acid a,c-diamide adenosyltransferase</fullName>
    </alternativeName>
</protein>
<comment type="catalytic activity">
    <reaction evidence="7 8">
        <text>2 cob(II)alamin + reduced [electron-transfer flavoprotein] + 2 ATP = 2 adenosylcob(III)alamin + 2 triphosphate + oxidized [electron-transfer flavoprotein] + 3 H(+)</text>
        <dbReference type="Rhea" id="RHEA:28671"/>
        <dbReference type="Rhea" id="RHEA-COMP:10685"/>
        <dbReference type="Rhea" id="RHEA-COMP:10686"/>
        <dbReference type="ChEBI" id="CHEBI:15378"/>
        <dbReference type="ChEBI" id="CHEBI:16304"/>
        <dbReference type="ChEBI" id="CHEBI:18036"/>
        <dbReference type="ChEBI" id="CHEBI:18408"/>
        <dbReference type="ChEBI" id="CHEBI:30616"/>
        <dbReference type="ChEBI" id="CHEBI:57692"/>
        <dbReference type="ChEBI" id="CHEBI:58307"/>
        <dbReference type="EC" id="2.5.1.17"/>
    </reaction>
</comment>
<dbReference type="GO" id="GO:0008817">
    <property type="term" value="F:corrinoid adenosyltransferase activity"/>
    <property type="evidence" value="ECO:0007669"/>
    <property type="project" value="UniProtKB-UniRule"/>
</dbReference>
<dbReference type="EMBL" id="JACIIZ010000017">
    <property type="protein sequence ID" value="MBB6254424.1"/>
    <property type="molecule type" value="Genomic_DNA"/>
</dbReference>
<comment type="similarity">
    <text evidence="2 8">Belongs to the Cob(I)alamin adenosyltransferase family.</text>
</comment>
<comment type="caution">
    <text evidence="11">The sequence shown here is derived from an EMBL/GenBank/DDBJ whole genome shotgun (WGS) entry which is preliminary data.</text>
</comment>
<dbReference type="InterPro" id="IPR027417">
    <property type="entry name" value="P-loop_NTPase"/>
</dbReference>
<keyword evidence="8" id="KW-0169">Cobalamin biosynthesis</keyword>
<keyword evidence="12" id="KW-1185">Reference proteome</keyword>
<evidence type="ECO:0000256" key="2">
    <source>
        <dbReference type="ARBA" id="ARBA00007487"/>
    </source>
</evidence>
<evidence type="ECO:0000256" key="4">
    <source>
        <dbReference type="ARBA" id="ARBA00023244"/>
    </source>
</evidence>
<evidence type="ECO:0000256" key="7">
    <source>
        <dbReference type="ARBA" id="ARBA00048692"/>
    </source>
</evidence>
<dbReference type="NCBIfam" id="TIGR00708">
    <property type="entry name" value="cobA"/>
    <property type="match status" value="1"/>
</dbReference>
<evidence type="ECO:0000259" key="10">
    <source>
        <dbReference type="Pfam" id="PF12557"/>
    </source>
</evidence>
<dbReference type="GO" id="GO:0005737">
    <property type="term" value="C:cytoplasm"/>
    <property type="evidence" value="ECO:0007669"/>
    <property type="project" value="UniProtKB-SubCell"/>
</dbReference>
<dbReference type="NCBIfam" id="NF004637">
    <property type="entry name" value="PRK05986.1"/>
    <property type="match status" value="1"/>
</dbReference>
<evidence type="ECO:0000256" key="9">
    <source>
        <dbReference type="SAM" id="MobiDB-lite"/>
    </source>
</evidence>
<dbReference type="GO" id="GO:0009236">
    <property type="term" value="P:cobalamin biosynthetic process"/>
    <property type="evidence" value="ECO:0007669"/>
    <property type="project" value="UniProtKB-UniRule"/>
</dbReference>
<dbReference type="PANTHER" id="PTHR46638:SF1">
    <property type="entry name" value="CORRINOID ADENOSYLTRANSFERASE"/>
    <property type="match status" value="1"/>
</dbReference>
<comment type="pathway">
    <text evidence="1 8">Cofactor biosynthesis; adenosylcobalamin biosynthesis; adenosylcobalamin from cob(II)yrinate a,c-diamide: step 2/7.</text>
</comment>
<sequence length="208" mass="23092">MTDTDSPPPDDEAARHREKMRKRKAVQDARVAQATQEKGLLMVHTGPGKGKTTAALGVMLRTAGYGLRVGFVQFVKGNWATGEQEALKRFADLIDHRVMGEGFTWDTQDRDRDVAAATRAWIVAQEMMADPRYHLVVLDEINIVLRYGYLDVADVLAGLDARRPNLHVLVTGRNAKAEIIEAADLVTEFQAVKHPFQAGIKAQRGIDF</sequence>